<keyword evidence="6" id="KW-0472">Membrane</keyword>
<gene>
    <name evidence="7" type="ORF">FB567DRAFT_560178</name>
</gene>
<evidence type="ECO:0000256" key="6">
    <source>
        <dbReference type="SAM" id="Phobius"/>
    </source>
</evidence>
<organism evidence="7 8">
    <name type="scientific">Paraphoma chrysanthemicola</name>
    <dbReference type="NCBI Taxonomy" id="798071"/>
    <lineage>
        <taxon>Eukaryota</taxon>
        <taxon>Fungi</taxon>
        <taxon>Dikarya</taxon>
        <taxon>Ascomycota</taxon>
        <taxon>Pezizomycotina</taxon>
        <taxon>Dothideomycetes</taxon>
        <taxon>Pleosporomycetidae</taxon>
        <taxon>Pleosporales</taxon>
        <taxon>Pleosporineae</taxon>
        <taxon>Phaeosphaeriaceae</taxon>
        <taxon>Paraphoma</taxon>
    </lineage>
</organism>
<evidence type="ECO:0000256" key="5">
    <source>
        <dbReference type="PIRSR" id="PIRSR602401-1"/>
    </source>
</evidence>
<dbReference type="Proteomes" id="UP000813461">
    <property type="component" value="Unassembled WGS sequence"/>
</dbReference>
<accession>A0A8K0R4A0</accession>
<keyword evidence="2 5" id="KW-0479">Metal-binding</keyword>
<dbReference type="CDD" id="cd11065">
    <property type="entry name" value="CYP64-like"/>
    <property type="match status" value="1"/>
</dbReference>
<keyword evidence="8" id="KW-1185">Reference proteome</keyword>
<dbReference type="GO" id="GO:0020037">
    <property type="term" value="F:heme binding"/>
    <property type="evidence" value="ECO:0007669"/>
    <property type="project" value="InterPro"/>
</dbReference>
<dbReference type="InterPro" id="IPR036396">
    <property type="entry name" value="Cyt_P450_sf"/>
</dbReference>
<proteinExistence type="inferred from homology"/>
<evidence type="ECO:0000256" key="2">
    <source>
        <dbReference type="ARBA" id="ARBA00022723"/>
    </source>
</evidence>
<evidence type="ECO:0000256" key="1">
    <source>
        <dbReference type="ARBA" id="ARBA00010617"/>
    </source>
</evidence>
<reference evidence="7" key="1">
    <citation type="journal article" date="2021" name="Nat. Commun.">
        <title>Genetic determinants of endophytism in the Arabidopsis root mycobiome.</title>
        <authorList>
            <person name="Mesny F."/>
            <person name="Miyauchi S."/>
            <person name="Thiergart T."/>
            <person name="Pickel B."/>
            <person name="Atanasova L."/>
            <person name="Karlsson M."/>
            <person name="Huettel B."/>
            <person name="Barry K.W."/>
            <person name="Haridas S."/>
            <person name="Chen C."/>
            <person name="Bauer D."/>
            <person name="Andreopoulos W."/>
            <person name="Pangilinan J."/>
            <person name="LaButti K."/>
            <person name="Riley R."/>
            <person name="Lipzen A."/>
            <person name="Clum A."/>
            <person name="Drula E."/>
            <person name="Henrissat B."/>
            <person name="Kohler A."/>
            <person name="Grigoriev I.V."/>
            <person name="Martin F.M."/>
            <person name="Hacquard S."/>
        </authorList>
    </citation>
    <scope>NUCLEOTIDE SEQUENCE</scope>
    <source>
        <strain evidence="7">MPI-SDFR-AT-0120</strain>
    </source>
</reference>
<evidence type="ECO:0000256" key="3">
    <source>
        <dbReference type="ARBA" id="ARBA00023002"/>
    </source>
</evidence>
<dbReference type="PANTHER" id="PTHR46300">
    <property type="entry name" value="P450, PUTATIVE (EUROFUNG)-RELATED-RELATED"/>
    <property type="match status" value="1"/>
</dbReference>
<protein>
    <submittedName>
        <fullName evidence="7">Cytochrome P450</fullName>
    </submittedName>
</protein>
<keyword evidence="6" id="KW-1133">Transmembrane helix</keyword>
<comment type="caution">
    <text evidence="7">The sequence shown here is derived from an EMBL/GenBank/DDBJ whole genome shotgun (WGS) entry which is preliminary data.</text>
</comment>
<dbReference type="InterPro" id="IPR001128">
    <property type="entry name" value="Cyt_P450"/>
</dbReference>
<dbReference type="PRINTS" id="PR00385">
    <property type="entry name" value="P450"/>
</dbReference>
<keyword evidence="3" id="KW-0560">Oxidoreductase</keyword>
<evidence type="ECO:0000313" key="7">
    <source>
        <dbReference type="EMBL" id="KAH7087320.1"/>
    </source>
</evidence>
<dbReference type="PANTHER" id="PTHR46300:SF4">
    <property type="entry name" value="CYTOCHROME P450 98A3"/>
    <property type="match status" value="1"/>
</dbReference>
<evidence type="ECO:0000313" key="8">
    <source>
        <dbReference type="Proteomes" id="UP000813461"/>
    </source>
</evidence>
<dbReference type="Pfam" id="PF00067">
    <property type="entry name" value="p450"/>
    <property type="match status" value="1"/>
</dbReference>
<name>A0A8K0R4A0_9PLEO</name>
<dbReference type="EMBL" id="JAGMVJ010000009">
    <property type="protein sequence ID" value="KAH7087320.1"/>
    <property type="molecule type" value="Genomic_DNA"/>
</dbReference>
<evidence type="ECO:0000256" key="4">
    <source>
        <dbReference type="ARBA" id="ARBA00023004"/>
    </source>
</evidence>
<dbReference type="SUPFAM" id="SSF48264">
    <property type="entry name" value="Cytochrome P450"/>
    <property type="match status" value="1"/>
</dbReference>
<keyword evidence="5" id="KW-0349">Heme</keyword>
<dbReference type="GO" id="GO:0004497">
    <property type="term" value="F:monooxygenase activity"/>
    <property type="evidence" value="ECO:0007669"/>
    <property type="project" value="InterPro"/>
</dbReference>
<dbReference type="AlphaFoldDB" id="A0A8K0R4A0"/>
<dbReference type="OrthoDB" id="2789670at2759"/>
<feature type="transmembrane region" description="Helical" evidence="6">
    <location>
        <begin position="6"/>
        <end position="23"/>
    </location>
</feature>
<dbReference type="PRINTS" id="PR00463">
    <property type="entry name" value="EP450I"/>
</dbReference>
<keyword evidence="4 5" id="KW-0408">Iron</keyword>
<sequence>MPILLLLYPCLTIAACVIVLDYIRILHLRRNLPPGPFPWPIVGNMLSLSSSKPWLQFEKWSQANGEGMLTIWIGRFPNIICNDAWSASDLMEKRSQLYSSRPRYIIFGDITKQQECNQVFMPYNDHWRLQRKVMHTGVGSQAIKPYKEIQEAEGKILMQELLSSPTDFAKYYERYACSLVAILAYGRRIVSKDDYMLRFAVTMMDNITLMQVPGLFWLEALPVLQYMPSWLYALPQRLRRRSAATAKYWWSLVEEGSKAAEPNFAKELIRSKEEMGLTNLDIAEMIANLIGGGLDTTSSTMHTLTLGLCTHPEVVQKAHEELDRVVGKERSPTWSDIENLPYCQAVLKEAFRWRSVTAMGGFAHTPIRNDVYRDYTLPAGIHVYGNLWGIHRHPKDFPDPDCFNPDRYLVENRLPYPNQKGHNAFGWGRRSCSGQMFAEQGLSMIVPRLLWAFDIKPGLDDNGNPVQLDIFAYTDSENTQPLPFKASFIPRTEMIKQIIIKEAVESREKLQGYEFEQKTRIEQFL</sequence>
<comment type="similarity">
    <text evidence="1">Belongs to the cytochrome P450 family.</text>
</comment>
<comment type="cofactor">
    <cofactor evidence="5">
        <name>heme</name>
        <dbReference type="ChEBI" id="CHEBI:30413"/>
    </cofactor>
</comment>
<dbReference type="InterPro" id="IPR050364">
    <property type="entry name" value="Cytochrome_P450_fung"/>
</dbReference>
<dbReference type="Gene3D" id="1.10.630.10">
    <property type="entry name" value="Cytochrome P450"/>
    <property type="match status" value="1"/>
</dbReference>
<keyword evidence="6" id="KW-0812">Transmembrane</keyword>
<dbReference type="GO" id="GO:0005506">
    <property type="term" value="F:iron ion binding"/>
    <property type="evidence" value="ECO:0007669"/>
    <property type="project" value="InterPro"/>
</dbReference>
<dbReference type="InterPro" id="IPR002401">
    <property type="entry name" value="Cyt_P450_E_grp-I"/>
</dbReference>
<dbReference type="GO" id="GO:0016705">
    <property type="term" value="F:oxidoreductase activity, acting on paired donors, with incorporation or reduction of molecular oxygen"/>
    <property type="evidence" value="ECO:0007669"/>
    <property type="project" value="InterPro"/>
</dbReference>
<feature type="binding site" description="axial binding residue" evidence="5">
    <location>
        <position position="432"/>
    </location>
    <ligand>
        <name>heme</name>
        <dbReference type="ChEBI" id="CHEBI:30413"/>
    </ligand>
    <ligandPart>
        <name>Fe</name>
        <dbReference type="ChEBI" id="CHEBI:18248"/>
    </ligandPart>
</feature>